<dbReference type="EMBL" id="JAADJZ010000011">
    <property type="protein sequence ID" value="KAF2871613.1"/>
    <property type="molecule type" value="Genomic_DNA"/>
</dbReference>
<reference evidence="2 3" key="1">
    <citation type="submission" date="2020-01" db="EMBL/GenBank/DDBJ databases">
        <authorList>
            <consortium name="DOE Joint Genome Institute"/>
            <person name="Haridas S."/>
            <person name="Albert R."/>
            <person name="Binder M."/>
            <person name="Bloem J."/>
            <person name="Labutti K."/>
            <person name="Salamov A."/>
            <person name="Andreopoulos B."/>
            <person name="Baker S.E."/>
            <person name="Barry K."/>
            <person name="Bills G."/>
            <person name="Bluhm B.H."/>
            <person name="Cannon C."/>
            <person name="Castanera R."/>
            <person name="Culley D.E."/>
            <person name="Daum C."/>
            <person name="Ezra D."/>
            <person name="Gonzalez J.B."/>
            <person name="Henrissat B."/>
            <person name="Kuo A."/>
            <person name="Liang C."/>
            <person name="Lipzen A."/>
            <person name="Lutzoni F."/>
            <person name="Magnuson J."/>
            <person name="Mondo S."/>
            <person name="Nolan M."/>
            <person name="Ohm R."/>
            <person name="Pangilinan J."/>
            <person name="Park H.-J.H."/>
            <person name="Ramirez L."/>
            <person name="Alfaro M."/>
            <person name="Sun H."/>
            <person name="Tritt A."/>
            <person name="Yoshinaga Y."/>
            <person name="Zwiers L.-H.L."/>
            <person name="Turgeon B.G."/>
            <person name="Goodwin S.B."/>
            <person name="Spatafora J.W."/>
            <person name="Crous P.W."/>
            <person name="Grigoriev I.V."/>
        </authorList>
    </citation>
    <scope>NUCLEOTIDE SEQUENCE [LARGE SCALE GENOMIC DNA]</scope>
    <source>
        <strain evidence="2 3">CBS 611.86</strain>
    </source>
</reference>
<evidence type="ECO:0000313" key="3">
    <source>
        <dbReference type="Proteomes" id="UP000481861"/>
    </source>
</evidence>
<feature type="signal peptide" evidence="1">
    <location>
        <begin position="1"/>
        <end position="18"/>
    </location>
</feature>
<keyword evidence="3" id="KW-1185">Reference proteome</keyword>
<name>A0A7C8IAR2_9PLEO</name>
<feature type="chain" id="PRO_5028978102" evidence="1">
    <location>
        <begin position="19"/>
        <end position="100"/>
    </location>
</feature>
<accession>A0A7C8IAR2</accession>
<protein>
    <submittedName>
        <fullName evidence="2">Uncharacterized protein</fullName>
    </submittedName>
</protein>
<dbReference type="OrthoDB" id="3695223at2759"/>
<comment type="caution">
    <text evidence="2">The sequence shown here is derived from an EMBL/GenBank/DDBJ whole genome shotgun (WGS) entry which is preliminary data.</text>
</comment>
<gene>
    <name evidence="2" type="ORF">BDV95DRAFT_607039</name>
</gene>
<keyword evidence="1" id="KW-0732">Signal</keyword>
<dbReference type="AlphaFoldDB" id="A0A7C8IAR2"/>
<organism evidence="2 3">
    <name type="scientific">Massariosphaeria phaeospora</name>
    <dbReference type="NCBI Taxonomy" id="100035"/>
    <lineage>
        <taxon>Eukaryota</taxon>
        <taxon>Fungi</taxon>
        <taxon>Dikarya</taxon>
        <taxon>Ascomycota</taxon>
        <taxon>Pezizomycotina</taxon>
        <taxon>Dothideomycetes</taxon>
        <taxon>Pleosporomycetidae</taxon>
        <taxon>Pleosporales</taxon>
        <taxon>Pleosporales incertae sedis</taxon>
        <taxon>Massariosphaeria</taxon>
    </lineage>
</organism>
<sequence length="100" mass="9725">MRSSMIALSTLLFALTSAQNATSIISITPACPTGPPADVMVTRTAVTVPSCAAGNATKPAIVSMATNSAGMPEFTGAAGKAAVDGFAALVMGLGVAGLVL</sequence>
<evidence type="ECO:0000256" key="1">
    <source>
        <dbReference type="SAM" id="SignalP"/>
    </source>
</evidence>
<proteinExistence type="predicted"/>
<dbReference type="Proteomes" id="UP000481861">
    <property type="component" value="Unassembled WGS sequence"/>
</dbReference>
<evidence type="ECO:0000313" key="2">
    <source>
        <dbReference type="EMBL" id="KAF2871613.1"/>
    </source>
</evidence>